<dbReference type="Proteomes" id="UP000027186">
    <property type="component" value="Chromosome"/>
</dbReference>
<dbReference type="InterPro" id="IPR036390">
    <property type="entry name" value="WH_DNA-bd_sf"/>
</dbReference>
<proteinExistence type="predicted"/>
<dbReference type="KEGG" id="abq:ABAZ39_11320"/>
<gene>
    <name evidence="2" type="ORF">ABAZ39_11320</name>
</gene>
<dbReference type="AlphaFoldDB" id="A0A060DEI0"/>
<reference evidence="2 3" key="1">
    <citation type="journal article" date="2014" name="Genome Announc.">
        <title>Complete Genome Sequence of the Model Rhizosphere Strain Azospirillum brasilense Az39, Successfully Applied in Agriculture.</title>
        <authorList>
            <person name="Rivera D."/>
            <person name="Revale S."/>
            <person name="Molina R."/>
            <person name="Gualpa J."/>
            <person name="Puente M."/>
            <person name="Maroniche G."/>
            <person name="Paris G."/>
            <person name="Baker D."/>
            <person name="Clavijo B."/>
            <person name="McLay K."/>
            <person name="Spaepen S."/>
            <person name="Perticari A."/>
            <person name="Vazquez M."/>
            <person name="Wisniewski-Dye F."/>
            <person name="Watkins C."/>
            <person name="Martinez-Abarca F."/>
            <person name="Vanderleyden J."/>
            <person name="Cassan F."/>
        </authorList>
    </citation>
    <scope>NUCLEOTIDE SEQUENCE [LARGE SCALE GENOMIC DNA]</scope>
    <source>
        <strain evidence="2 3">Az39</strain>
    </source>
</reference>
<dbReference type="InterPro" id="IPR051815">
    <property type="entry name" value="Molybdate_resp_trans_reg"/>
</dbReference>
<evidence type="ECO:0000313" key="2">
    <source>
        <dbReference type="EMBL" id="AIB12571.1"/>
    </source>
</evidence>
<feature type="region of interest" description="Disordered" evidence="1">
    <location>
        <begin position="107"/>
        <end position="135"/>
    </location>
</feature>
<dbReference type="PANTHER" id="PTHR30432">
    <property type="entry name" value="TRANSCRIPTIONAL REGULATOR MODE"/>
    <property type="match status" value="1"/>
</dbReference>
<sequence length="135" mass="14507">MTTDIRLRFLHPSGAIGPGKVSLLEEIDRTGSISAAARALGMSFRRAWFLVETMNSAFREPVVRTNVGGREGGGTGLTAFGQEVITRYRRMEEEARRAAAPHLAWLDEALKPEAAPEKGADSADPKSNGPDSGDP</sequence>
<feature type="compositionally biased region" description="Basic and acidic residues" evidence="1">
    <location>
        <begin position="108"/>
        <end position="124"/>
    </location>
</feature>
<dbReference type="SUPFAM" id="SSF46785">
    <property type="entry name" value="Winged helix' DNA-binding domain"/>
    <property type="match status" value="1"/>
</dbReference>
<dbReference type="InterPro" id="IPR036388">
    <property type="entry name" value="WH-like_DNA-bd_sf"/>
</dbReference>
<evidence type="ECO:0000256" key="1">
    <source>
        <dbReference type="SAM" id="MobiDB-lite"/>
    </source>
</evidence>
<evidence type="ECO:0000313" key="3">
    <source>
        <dbReference type="Proteomes" id="UP000027186"/>
    </source>
</evidence>
<accession>A0A060DEI0</accession>
<name>A0A060DEI0_9PROT</name>
<organism evidence="2 3">
    <name type="scientific">Azospirillum argentinense</name>
    <dbReference type="NCBI Taxonomy" id="2970906"/>
    <lineage>
        <taxon>Bacteria</taxon>
        <taxon>Pseudomonadati</taxon>
        <taxon>Pseudomonadota</taxon>
        <taxon>Alphaproteobacteria</taxon>
        <taxon>Rhodospirillales</taxon>
        <taxon>Azospirillaceae</taxon>
        <taxon>Azospirillum</taxon>
    </lineage>
</organism>
<protein>
    <submittedName>
        <fullName evidence="2">LysR family transcriptional regulator</fullName>
    </submittedName>
</protein>
<dbReference type="Gene3D" id="1.10.10.10">
    <property type="entry name" value="Winged helix-like DNA-binding domain superfamily/Winged helix DNA-binding domain"/>
    <property type="match status" value="1"/>
</dbReference>
<dbReference type="RefSeq" id="WP_038529352.1">
    <property type="nucleotide sequence ID" value="NZ_CP007793.1"/>
</dbReference>
<dbReference type="PANTHER" id="PTHR30432:SF1">
    <property type="entry name" value="DNA-BINDING TRANSCRIPTIONAL DUAL REGULATOR MODE"/>
    <property type="match status" value="1"/>
</dbReference>
<dbReference type="EMBL" id="CP007793">
    <property type="protein sequence ID" value="AIB12571.1"/>
    <property type="molecule type" value="Genomic_DNA"/>
</dbReference>